<evidence type="ECO:0000259" key="4">
    <source>
        <dbReference type="PROSITE" id="PS50949"/>
    </source>
</evidence>
<keyword evidence="2" id="KW-0238">DNA-binding</keyword>
<dbReference type="SUPFAM" id="SSF48008">
    <property type="entry name" value="GntR ligand-binding domain-like"/>
    <property type="match status" value="1"/>
</dbReference>
<dbReference type="Pfam" id="PF00392">
    <property type="entry name" value="GntR"/>
    <property type="match status" value="1"/>
</dbReference>
<dbReference type="PANTHER" id="PTHR43537:SF5">
    <property type="entry name" value="UXU OPERON TRANSCRIPTIONAL REGULATOR"/>
    <property type="match status" value="1"/>
</dbReference>
<evidence type="ECO:0000256" key="3">
    <source>
        <dbReference type="ARBA" id="ARBA00023163"/>
    </source>
</evidence>
<keyword evidence="6" id="KW-1185">Reference proteome</keyword>
<dbReference type="PROSITE" id="PS50949">
    <property type="entry name" value="HTH_GNTR"/>
    <property type="match status" value="1"/>
</dbReference>
<proteinExistence type="predicted"/>
<dbReference type="Gene3D" id="1.20.120.530">
    <property type="entry name" value="GntR ligand-binding domain-like"/>
    <property type="match status" value="1"/>
</dbReference>
<dbReference type="InterPro" id="IPR036388">
    <property type="entry name" value="WH-like_DNA-bd_sf"/>
</dbReference>
<evidence type="ECO:0000313" key="5">
    <source>
        <dbReference type="EMBL" id="MBD2865907.1"/>
    </source>
</evidence>
<dbReference type="Proteomes" id="UP000639396">
    <property type="component" value="Unassembled WGS sequence"/>
</dbReference>
<dbReference type="PRINTS" id="PR00035">
    <property type="entry name" value="HTHGNTR"/>
</dbReference>
<feature type="domain" description="HTH gntR-type" evidence="4">
    <location>
        <begin position="4"/>
        <end position="71"/>
    </location>
</feature>
<reference evidence="5" key="1">
    <citation type="submission" date="2020-09" db="EMBL/GenBank/DDBJ databases">
        <title>A novel bacterium of genus Paenibacillus, isolated from South China Sea.</title>
        <authorList>
            <person name="Huang H."/>
            <person name="Mo K."/>
            <person name="Hu Y."/>
        </authorList>
    </citation>
    <scope>NUCLEOTIDE SEQUENCE</scope>
    <source>
        <strain evidence="5">IB182363</strain>
    </source>
</reference>
<organism evidence="5 6">
    <name type="scientific">Paenibacillus oceani</name>
    <dbReference type="NCBI Taxonomy" id="2772510"/>
    <lineage>
        <taxon>Bacteria</taxon>
        <taxon>Bacillati</taxon>
        <taxon>Bacillota</taxon>
        <taxon>Bacilli</taxon>
        <taxon>Bacillales</taxon>
        <taxon>Paenibacillaceae</taxon>
        <taxon>Paenibacillus</taxon>
    </lineage>
</organism>
<dbReference type="InterPro" id="IPR011711">
    <property type="entry name" value="GntR_C"/>
</dbReference>
<keyword evidence="3" id="KW-0804">Transcription</keyword>
<dbReference type="InterPro" id="IPR000524">
    <property type="entry name" value="Tscrpt_reg_HTH_GntR"/>
</dbReference>
<dbReference type="CDD" id="cd07377">
    <property type="entry name" value="WHTH_GntR"/>
    <property type="match status" value="1"/>
</dbReference>
<dbReference type="EMBL" id="JACXJA010000049">
    <property type="protein sequence ID" value="MBD2865907.1"/>
    <property type="molecule type" value="Genomic_DNA"/>
</dbReference>
<dbReference type="PANTHER" id="PTHR43537">
    <property type="entry name" value="TRANSCRIPTIONAL REGULATOR, GNTR FAMILY"/>
    <property type="match status" value="1"/>
</dbReference>
<evidence type="ECO:0000313" key="6">
    <source>
        <dbReference type="Proteomes" id="UP000639396"/>
    </source>
</evidence>
<dbReference type="Gene3D" id="1.10.10.10">
    <property type="entry name" value="Winged helix-like DNA-binding domain superfamily/Winged helix DNA-binding domain"/>
    <property type="match status" value="1"/>
</dbReference>
<sequence length="222" mass="26094">MPDVPLVDIAYQEIRQKLLNGQYLPGSLLSESDLAGKLSMSRTPVRAAISQLEKDGFVETLNKRGVLVKEIDVQELYDMFDLLNALYIYALDQFDEHAYDLDLEAFRTYLDRLTEASAEKRDRDYYENGLLFMRTILEALDNRCMEQTFDRYKDKILFFVVAHRSMEGKHRPYTGKKLYADIYRVLCDKNYREAKLMILESKRNLREELLRTGFKAISHRHA</sequence>
<gene>
    <name evidence="5" type="ORF">IDH45_28380</name>
</gene>
<evidence type="ECO:0000256" key="1">
    <source>
        <dbReference type="ARBA" id="ARBA00023015"/>
    </source>
</evidence>
<name>A0A927H329_9BACL</name>
<dbReference type="GO" id="GO:0003700">
    <property type="term" value="F:DNA-binding transcription factor activity"/>
    <property type="evidence" value="ECO:0007669"/>
    <property type="project" value="InterPro"/>
</dbReference>
<dbReference type="InterPro" id="IPR008920">
    <property type="entry name" value="TF_FadR/GntR_C"/>
</dbReference>
<dbReference type="Pfam" id="PF07729">
    <property type="entry name" value="FCD"/>
    <property type="match status" value="1"/>
</dbReference>
<dbReference type="AlphaFoldDB" id="A0A927H329"/>
<protein>
    <submittedName>
        <fullName evidence="5">GntR family transcriptional regulator</fullName>
    </submittedName>
</protein>
<dbReference type="SMART" id="SM00345">
    <property type="entry name" value="HTH_GNTR"/>
    <property type="match status" value="1"/>
</dbReference>
<dbReference type="RefSeq" id="WP_190931528.1">
    <property type="nucleotide sequence ID" value="NZ_JACXJA010000049.1"/>
</dbReference>
<accession>A0A927H329</accession>
<dbReference type="InterPro" id="IPR036390">
    <property type="entry name" value="WH_DNA-bd_sf"/>
</dbReference>
<keyword evidence="1" id="KW-0805">Transcription regulation</keyword>
<dbReference type="SUPFAM" id="SSF46785">
    <property type="entry name" value="Winged helix' DNA-binding domain"/>
    <property type="match status" value="1"/>
</dbReference>
<comment type="caution">
    <text evidence="5">The sequence shown here is derived from an EMBL/GenBank/DDBJ whole genome shotgun (WGS) entry which is preliminary data.</text>
</comment>
<evidence type="ECO:0000256" key="2">
    <source>
        <dbReference type="ARBA" id="ARBA00023125"/>
    </source>
</evidence>
<dbReference type="GO" id="GO:0003677">
    <property type="term" value="F:DNA binding"/>
    <property type="evidence" value="ECO:0007669"/>
    <property type="project" value="UniProtKB-KW"/>
</dbReference>